<dbReference type="EMBL" id="JARIHO010000017">
    <property type="protein sequence ID" value="KAJ7348710.1"/>
    <property type="molecule type" value="Genomic_DNA"/>
</dbReference>
<evidence type="ECO:0000313" key="2">
    <source>
        <dbReference type="Proteomes" id="UP001218218"/>
    </source>
</evidence>
<proteinExistence type="predicted"/>
<sequence>MFRDWATRSIQLEGMWPSSLAALSTTVIPHVTASDFTCRPAPYEHSRLLPADILCLVNTCKQLDLVWHTATAFDVFASLSIDEHTSCAPVRYVMYRRLVHDTGLLQNHRFDVLFGLEMLAQLNWESELADEEGKGVCALCASKLREKWETKREETWGKLDELFQLEELDVV</sequence>
<comment type="caution">
    <text evidence="1">The sequence shown here is derived from an EMBL/GenBank/DDBJ whole genome shotgun (WGS) entry which is preliminary data.</text>
</comment>
<keyword evidence="2" id="KW-1185">Reference proteome</keyword>
<name>A0AAD7A4D5_9AGAR</name>
<accession>A0AAD7A4D5</accession>
<protein>
    <submittedName>
        <fullName evidence="1">Uncharacterized protein</fullName>
    </submittedName>
</protein>
<evidence type="ECO:0000313" key="1">
    <source>
        <dbReference type="EMBL" id="KAJ7348710.1"/>
    </source>
</evidence>
<dbReference type="AlphaFoldDB" id="A0AAD7A4D5"/>
<dbReference type="Proteomes" id="UP001218218">
    <property type="component" value="Unassembled WGS sequence"/>
</dbReference>
<gene>
    <name evidence="1" type="ORF">DFH08DRAFT_808433</name>
</gene>
<organism evidence="1 2">
    <name type="scientific">Mycena albidolilacea</name>
    <dbReference type="NCBI Taxonomy" id="1033008"/>
    <lineage>
        <taxon>Eukaryota</taxon>
        <taxon>Fungi</taxon>
        <taxon>Dikarya</taxon>
        <taxon>Basidiomycota</taxon>
        <taxon>Agaricomycotina</taxon>
        <taxon>Agaricomycetes</taxon>
        <taxon>Agaricomycetidae</taxon>
        <taxon>Agaricales</taxon>
        <taxon>Marasmiineae</taxon>
        <taxon>Mycenaceae</taxon>
        <taxon>Mycena</taxon>
    </lineage>
</organism>
<reference evidence="1" key="1">
    <citation type="submission" date="2023-03" db="EMBL/GenBank/DDBJ databases">
        <title>Massive genome expansion in bonnet fungi (Mycena s.s.) driven by repeated elements and novel gene families across ecological guilds.</title>
        <authorList>
            <consortium name="Lawrence Berkeley National Laboratory"/>
            <person name="Harder C.B."/>
            <person name="Miyauchi S."/>
            <person name="Viragh M."/>
            <person name="Kuo A."/>
            <person name="Thoen E."/>
            <person name="Andreopoulos B."/>
            <person name="Lu D."/>
            <person name="Skrede I."/>
            <person name="Drula E."/>
            <person name="Henrissat B."/>
            <person name="Morin E."/>
            <person name="Kohler A."/>
            <person name="Barry K."/>
            <person name="LaButti K."/>
            <person name="Morin E."/>
            <person name="Salamov A."/>
            <person name="Lipzen A."/>
            <person name="Mereny Z."/>
            <person name="Hegedus B."/>
            <person name="Baldrian P."/>
            <person name="Stursova M."/>
            <person name="Weitz H."/>
            <person name="Taylor A."/>
            <person name="Grigoriev I.V."/>
            <person name="Nagy L.G."/>
            <person name="Martin F."/>
            <person name="Kauserud H."/>
        </authorList>
    </citation>
    <scope>NUCLEOTIDE SEQUENCE</scope>
    <source>
        <strain evidence="1">CBHHK002</strain>
    </source>
</reference>